<dbReference type="Pfam" id="PF00596">
    <property type="entry name" value="Aldolase_II"/>
    <property type="match status" value="1"/>
</dbReference>
<keyword evidence="4" id="KW-0808">Transferase</keyword>
<dbReference type="GO" id="GO:0019323">
    <property type="term" value="P:pentose catabolic process"/>
    <property type="evidence" value="ECO:0007669"/>
    <property type="project" value="TreeGrafter"/>
</dbReference>
<accession>A0A1F5S5Y3</accession>
<protein>
    <submittedName>
        <fullName evidence="4">rRNA adenine methyltransferase</fullName>
    </submittedName>
</protein>
<keyword evidence="2" id="KW-0456">Lyase</keyword>
<dbReference type="AlphaFoldDB" id="A0A1F5S5Y3"/>
<feature type="domain" description="Class II aldolase/adducin N-terminal" evidence="3">
    <location>
        <begin position="46"/>
        <end position="188"/>
    </location>
</feature>
<organism evidence="4 5">
    <name type="scientific">Candidatus Falkowbacteria bacterium RIFCSPHIGHO2_02_FULL_42_9</name>
    <dbReference type="NCBI Taxonomy" id="1797986"/>
    <lineage>
        <taxon>Bacteria</taxon>
        <taxon>Candidatus Falkowiibacteriota</taxon>
    </lineage>
</organism>
<evidence type="ECO:0000259" key="3">
    <source>
        <dbReference type="Pfam" id="PF00596"/>
    </source>
</evidence>
<dbReference type="Proteomes" id="UP000176877">
    <property type="component" value="Unassembled WGS sequence"/>
</dbReference>
<dbReference type="GO" id="GO:0046872">
    <property type="term" value="F:metal ion binding"/>
    <property type="evidence" value="ECO:0007669"/>
    <property type="project" value="UniProtKB-KW"/>
</dbReference>
<proteinExistence type="predicted"/>
<dbReference type="EMBL" id="MFFT01000064">
    <property type="protein sequence ID" value="OGF22118.1"/>
    <property type="molecule type" value="Genomic_DNA"/>
</dbReference>
<dbReference type="PANTHER" id="PTHR22789:SF0">
    <property type="entry name" value="3-OXO-TETRONATE 4-PHOSPHATE DECARBOXYLASE-RELATED"/>
    <property type="match status" value="1"/>
</dbReference>
<keyword evidence="4" id="KW-0489">Methyltransferase</keyword>
<dbReference type="PANTHER" id="PTHR22789">
    <property type="entry name" value="FUCULOSE PHOSPHATE ALDOLASE"/>
    <property type="match status" value="1"/>
</dbReference>
<comment type="caution">
    <text evidence="4">The sequence shown here is derived from an EMBL/GenBank/DDBJ whole genome shotgun (WGS) entry which is preliminary data.</text>
</comment>
<gene>
    <name evidence="4" type="ORF">A3D45_00380</name>
</gene>
<evidence type="ECO:0000313" key="4">
    <source>
        <dbReference type="EMBL" id="OGF22118.1"/>
    </source>
</evidence>
<dbReference type="GO" id="GO:0032259">
    <property type="term" value="P:methylation"/>
    <property type="evidence" value="ECO:0007669"/>
    <property type="project" value="UniProtKB-KW"/>
</dbReference>
<dbReference type="GO" id="GO:0016832">
    <property type="term" value="F:aldehyde-lyase activity"/>
    <property type="evidence" value="ECO:0007669"/>
    <property type="project" value="TreeGrafter"/>
</dbReference>
<keyword evidence="1" id="KW-0479">Metal-binding</keyword>
<evidence type="ECO:0000256" key="1">
    <source>
        <dbReference type="ARBA" id="ARBA00022723"/>
    </source>
</evidence>
<dbReference type="GO" id="GO:0005829">
    <property type="term" value="C:cytosol"/>
    <property type="evidence" value="ECO:0007669"/>
    <property type="project" value="TreeGrafter"/>
</dbReference>
<dbReference type="Gene3D" id="3.40.225.10">
    <property type="entry name" value="Class II aldolase/adducin N-terminal domain"/>
    <property type="match status" value="1"/>
</dbReference>
<evidence type="ECO:0000313" key="5">
    <source>
        <dbReference type="Proteomes" id="UP000176877"/>
    </source>
</evidence>
<evidence type="ECO:0000256" key="2">
    <source>
        <dbReference type="ARBA" id="ARBA00023239"/>
    </source>
</evidence>
<name>A0A1F5S5Y3_9BACT</name>
<sequence>MDEGYIKFNCHWINAKPIPLIRLREINKWRNKLYRRGLIGAYNNGVGFGNISMRCKNNNFIITGSATGNFHKLTEKHYVLVNDYDLAKNSLTCQGPIKASSESLSHAVIYECSLKTNAVIHIHNLKMWKKLVDRVPTTNKNIPYGTPAMAKEIKRLFREAKVNDKKIIAMGGHKEGIISFGKTLAEAGNILLPNSRPNLMI</sequence>
<reference evidence="4 5" key="1">
    <citation type="journal article" date="2016" name="Nat. Commun.">
        <title>Thousands of microbial genomes shed light on interconnected biogeochemical processes in an aquifer system.</title>
        <authorList>
            <person name="Anantharaman K."/>
            <person name="Brown C.T."/>
            <person name="Hug L.A."/>
            <person name="Sharon I."/>
            <person name="Castelle C.J."/>
            <person name="Probst A.J."/>
            <person name="Thomas B.C."/>
            <person name="Singh A."/>
            <person name="Wilkins M.J."/>
            <person name="Karaoz U."/>
            <person name="Brodie E.L."/>
            <person name="Williams K.H."/>
            <person name="Hubbard S.S."/>
            <person name="Banfield J.F."/>
        </authorList>
    </citation>
    <scope>NUCLEOTIDE SEQUENCE [LARGE SCALE GENOMIC DNA]</scope>
</reference>
<dbReference type="InterPro" id="IPR050197">
    <property type="entry name" value="Aldolase_class_II_sugar_metab"/>
</dbReference>
<dbReference type="SUPFAM" id="SSF53639">
    <property type="entry name" value="AraD/HMP-PK domain-like"/>
    <property type="match status" value="1"/>
</dbReference>
<dbReference type="GO" id="GO:0008168">
    <property type="term" value="F:methyltransferase activity"/>
    <property type="evidence" value="ECO:0007669"/>
    <property type="project" value="UniProtKB-KW"/>
</dbReference>
<dbReference type="InterPro" id="IPR001303">
    <property type="entry name" value="Aldolase_II/adducin_N"/>
</dbReference>
<dbReference type="InterPro" id="IPR036409">
    <property type="entry name" value="Aldolase_II/adducin_N_sf"/>
</dbReference>